<dbReference type="AlphaFoldDB" id="A0A838L249"/>
<evidence type="ECO:0000313" key="2">
    <source>
        <dbReference type="Proteomes" id="UP000570166"/>
    </source>
</evidence>
<gene>
    <name evidence="1" type="ORF">HZF05_04070</name>
</gene>
<keyword evidence="2" id="KW-1185">Reference proteome</keyword>
<accession>A0A838L249</accession>
<name>A0A838L249_9SPHN</name>
<reference evidence="1 2" key="1">
    <citation type="submission" date="2020-07" db="EMBL/GenBank/DDBJ databases">
        <authorList>
            <person name="Sun Q."/>
        </authorList>
    </citation>
    <scope>NUCLEOTIDE SEQUENCE [LARGE SCALE GENOMIC DNA]</scope>
    <source>
        <strain evidence="1 2">CGMCC 1.13654</strain>
    </source>
</reference>
<protein>
    <submittedName>
        <fullName evidence="1">Uncharacterized protein</fullName>
    </submittedName>
</protein>
<organism evidence="1 2">
    <name type="scientific">Sphingomonas chungangi</name>
    <dbReference type="NCBI Taxonomy" id="2683589"/>
    <lineage>
        <taxon>Bacteria</taxon>
        <taxon>Pseudomonadati</taxon>
        <taxon>Pseudomonadota</taxon>
        <taxon>Alphaproteobacteria</taxon>
        <taxon>Sphingomonadales</taxon>
        <taxon>Sphingomonadaceae</taxon>
        <taxon>Sphingomonas</taxon>
    </lineage>
</organism>
<sequence>MRWTDALRPTLMLGLVLPLAAGSAAADVMILRATGPSSPRFTAGRMLPDNAKIALVANDQLVLLDAHGTRTLTGPGGFVAGAVTSGGTTSLASLAGARTERRARIGAVRGEPGSGPAFQPNIWFVDAGKSGTACVTSATGVTLWRADSETEGDMTVAGPSAKPATLHWIKGQTTKAWPQSVPVAAGGAYRLTGAGVPAGGSNISFAIVPPVADGDMQALANTMAAHGCKAQVDVFIAATSQQ</sequence>
<comment type="caution">
    <text evidence="1">The sequence shown here is derived from an EMBL/GenBank/DDBJ whole genome shotgun (WGS) entry which is preliminary data.</text>
</comment>
<evidence type="ECO:0000313" key="1">
    <source>
        <dbReference type="EMBL" id="MBA2933264.1"/>
    </source>
</evidence>
<dbReference type="Proteomes" id="UP000570166">
    <property type="component" value="Unassembled WGS sequence"/>
</dbReference>
<proteinExistence type="predicted"/>
<dbReference type="RefSeq" id="WP_160366402.1">
    <property type="nucleotide sequence ID" value="NZ_JACEIB010000002.1"/>
</dbReference>
<dbReference type="EMBL" id="JACEIB010000002">
    <property type="protein sequence ID" value="MBA2933264.1"/>
    <property type="molecule type" value="Genomic_DNA"/>
</dbReference>